<keyword evidence="2" id="KW-1185">Reference proteome</keyword>
<dbReference type="EMBL" id="FN653241">
    <property type="protein sequence ID" value="CBY13998.1"/>
    <property type="molecule type" value="Genomic_DNA"/>
</dbReference>
<accession>E4XWE3</accession>
<name>E4XWE3_OIKDI</name>
<evidence type="ECO:0000313" key="1">
    <source>
        <dbReference type="EMBL" id="CBY13998.1"/>
    </source>
</evidence>
<evidence type="ECO:0000313" key="2">
    <source>
        <dbReference type="Proteomes" id="UP000001307"/>
    </source>
</evidence>
<proteinExistence type="predicted"/>
<gene>
    <name evidence="1" type="ORF">GSOID_T00006961001</name>
</gene>
<organism evidence="1">
    <name type="scientific">Oikopleura dioica</name>
    <name type="common">Tunicate</name>
    <dbReference type="NCBI Taxonomy" id="34765"/>
    <lineage>
        <taxon>Eukaryota</taxon>
        <taxon>Metazoa</taxon>
        <taxon>Chordata</taxon>
        <taxon>Tunicata</taxon>
        <taxon>Appendicularia</taxon>
        <taxon>Copelata</taxon>
        <taxon>Oikopleuridae</taxon>
        <taxon>Oikopleura</taxon>
    </lineage>
</organism>
<protein>
    <submittedName>
        <fullName evidence="1">Uncharacterized protein</fullName>
    </submittedName>
</protein>
<dbReference type="AlphaFoldDB" id="E4XWE3"/>
<dbReference type="InParanoid" id="E4XWE3"/>
<reference evidence="1" key="1">
    <citation type="journal article" date="2010" name="Science">
        <title>Plasticity of animal genome architecture unmasked by rapid evolution of a pelagic tunicate.</title>
        <authorList>
            <person name="Denoeud F."/>
            <person name="Henriet S."/>
            <person name="Mungpakdee S."/>
            <person name="Aury J.M."/>
            <person name="Da Silva C."/>
            <person name="Brinkmann H."/>
            <person name="Mikhaleva J."/>
            <person name="Olsen L.C."/>
            <person name="Jubin C."/>
            <person name="Canestro C."/>
            <person name="Bouquet J.M."/>
            <person name="Danks G."/>
            <person name="Poulain J."/>
            <person name="Campsteijn C."/>
            <person name="Adamski M."/>
            <person name="Cross I."/>
            <person name="Yadetie F."/>
            <person name="Muffato M."/>
            <person name="Louis A."/>
            <person name="Butcher S."/>
            <person name="Tsagkogeorga G."/>
            <person name="Konrad A."/>
            <person name="Singh S."/>
            <person name="Jensen M.F."/>
            <person name="Cong E.H."/>
            <person name="Eikeseth-Otteraa H."/>
            <person name="Noel B."/>
            <person name="Anthouard V."/>
            <person name="Porcel B.M."/>
            <person name="Kachouri-Lafond R."/>
            <person name="Nishino A."/>
            <person name="Ugolini M."/>
            <person name="Chourrout P."/>
            <person name="Nishida H."/>
            <person name="Aasland R."/>
            <person name="Huzurbazar S."/>
            <person name="Westhof E."/>
            <person name="Delsuc F."/>
            <person name="Lehrach H."/>
            <person name="Reinhardt R."/>
            <person name="Weissenbach J."/>
            <person name="Roy S.W."/>
            <person name="Artiguenave F."/>
            <person name="Postlethwait J.H."/>
            <person name="Manak J.R."/>
            <person name="Thompson E.M."/>
            <person name="Jaillon O."/>
            <person name="Du Pasquier L."/>
            <person name="Boudinot P."/>
            <person name="Liberles D.A."/>
            <person name="Volff J.N."/>
            <person name="Philippe H."/>
            <person name="Lenhard B."/>
            <person name="Roest Crollius H."/>
            <person name="Wincker P."/>
            <person name="Chourrout D."/>
        </authorList>
    </citation>
    <scope>NUCLEOTIDE SEQUENCE [LARGE SCALE GENOMIC DNA]</scope>
</reference>
<dbReference type="OrthoDB" id="10280319at2759"/>
<sequence>MLAPQSGVRTFGDKTLVGNWVENRDRHNYRPSTRSYKSAKSIYGGDFLPKIAPVDNETKAILLERSRGQNRSKTAACDMTTSYAFDFSPRKSRDDRNWRIIHNEWGPEPAMTDNRETKGHLNWGLWERRKARMTAEADARRSDYQEHYKDWKLPRQTAPNRRHPDIPSAVTYDLNNSLSNMRLRNQRIMLAPDTTRPAFNQFQYDQK</sequence>
<dbReference type="Proteomes" id="UP000001307">
    <property type="component" value="Unassembled WGS sequence"/>
</dbReference>